<dbReference type="RefSeq" id="XP_010699395.1">
    <property type="nucleotide sequence ID" value="XM_010701093.1"/>
</dbReference>
<dbReference type="KEGG" id="lpan:LPMP_240530"/>
<dbReference type="Proteomes" id="UP000063063">
    <property type="component" value="Chromosome 24"/>
</dbReference>
<evidence type="ECO:0000256" key="1">
    <source>
        <dbReference type="SAM" id="MobiDB-lite"/>
    </source>
</evidence>
<evidence type="ECO:0000313" key="4">
    <source>
        <dbReference type="Proteomes" id="UP000063063"/>
    </source>
</evidence>
<dbReference type="GeneID" id="22575462"/>
<proteinExistence type="predicted"/>
<feature type="transmembrane region" description="Helical" evidence="2">
    <location>
        <begin position="47"/>
        <end position="70"/>
    </location>
</feature>
<dbReference type="VEuPathDB" id="TriTrypDB:LPMP_240530"/>
<dbReference type="EMBL" id="CP009393">
    <property type="protein sequence ID" value="AIN98688.1"/>
    <property type="molecule type" value="Genomic_DNA"/>
</dbReference>
<gene>
    <name evidence="3" type="ORF">LPMP_240530</name>
</gene>
<feature type="compositionally biased region" description="Basic and acidic residues" evidence="1">
    <location>
        <begin position="105"/>
        <end position="116"/>
    </location>
</feature>
<keyword evidence="2" id="KW-1133">Transmembrane helix</keyword>
<dbReference type="AlphaFoldDB" id="A0A088RRW0"/>
<keyword evidence="2" id="KW-0812">Transmembrane</keyword>
<name>A0A088RRW0_LEIPA</name>
<dbReference type="eggNOG" id="ENOG502SPNW">
    <property type="taxonomic scope" value="Eukaryota"/>
</dbReference>
<evidence type="ECO:0000256" key="2">
    <source>
        <dbReference type="SAM" id="Phobius"/>
    </source>
</evidence>
<accession>A0A088RRW0</accession>
<organism evidence="3 4">
    <name type="scientific">Leishmania panamensis</name>
    <dbReference type="NCBI Taxonomy" id="5679"/>
    <lineage>
        <taxon>Eukaryota</taxon>
        <taxon>Discoba</taxon>
        <taxon>Euglenozoa</taxon>
        <taxon>Kinetoplastea</taxon>
        <taxon>Metakinetoplastina</taxon>
        <taxon>Trypanosomatida</taxon>
        <taxon>Trypanosomatidae</taxon>
        <taxon>Leishmaniinae</taxon>
        <taxon>Leishmania</taxon>
        <taxon>Leishmania guyanensis species complex</taxon>
    </lineage>
</organism>
<reference evidence="3 4" key="1">
    <citation type="journal article" date="2015" name="Sci. Rep.">
        <title>The genome of Leishmania panamensis: insights into genomics of the L. (Viannia) subgenus.</title>
        <authorList>
            <person name="Llanes A."/>
            <person name="Restrepo C.M."/>
            <person name="Vecchio G.D."/>
            <person name="Anguizola F.J."/>
            <person name="Lleonart R."/>
        </authorList>
    </citation>
    <scope>NUCLEOTIDE SEQUENCE [LARGE SCALE GENOMIC DNA]</scope>
    <source>
        <strain evidence="3 4">MHOM/PA/94/PSC-1</strain>
    </source>
</reference>
<keyword evidence="2" id="KW-0472">Membrane</keyword>
<keyword evidence="4" id="KW-1185">Reference proteome</keyword>
<evidence type="ECO:0000313" key="3">
    <source>
        <dbReference type="EMBL" id="AIN98688.1"/>
    </source>
</evidence>
<dbReference type="OrthoDB" id="272386at2759"/>
<dbReference type="VEuPathDB" id="TriTrypDB:LPAL13_240011200"/>
<sequence length="130" mass="14829">MSTDLECGSERLGRYTCKDAPRPSVCCANGCCAISPYEVDIYTGLPLWLRIAVAILAGLVMVLLFVFCLYRDRRALRAYRLLDNEMVEERRQQLQQEELQALHPTEPRHGENEASRMPDAQSYPPLRRAA</sequence>
<feature type="region of interest" description="Disordered" evidence="1">
    <location>
        <begin position="93"/>
        <end position="130"/>
    </location>
</feature>
<protein>
    <submittedName>
        <fullName evidence="3">Uncharacterized protein</fullName>
    </submittedName>
</protein>